<dbReference type="SUPFAM" id="SSF52540">
    <property type="entry name" value="P-loop containing nucleoside triphosphate hydrolases"/>
    <property type="match status" value="1"/>
</dbReference>
<accession>A0AAW5JL98</accession>
<dbReference type="InterPro" id="IPR027417">
    <property type="entry name" value="P-loop_NTPase"/>
</dbReference>
<dbReference type="SMART" id="SM00490">
    <property type="entry name" value="HELICc"/>
    <property type="match status" value="1"/>
</dbReference>
<evidence type="ECO:0000259" key="8">
    <source>
        <dbReference type="PROSITE" id="PS51192"/>
    </source>
</evidence>
<evidence type="ECO:0000256" key="6">
    <source>
        <dbReference type="PROSITE-ProRule" id="PRU00552"/>
    </source>
</evidence>
<dbReference type="Gene3D" id="3.40.50.300">
    <property type="entry name" value="P-loop containing nucleotide triphosphate hydrolases"/>
    <property type="match status" value="2"/>
</dbReference>
<feature type="domain" description="Helicase ATP-binding" evidence="8">
    <location>
        <begin position="43"/>
        <end position="214"/>
    </location>
</feature>
<evidence type="ECO:0000313" key="13">
    <source>
        <dbReference type="Proteomes" id="UP001200313"/>
    </source>
</evidence>
<reference evidence="12" key="2">
    <citation type="submission" date="2022-06" db="EMBL/GenBank/DDBJ databases">
        <title>Isolation of gut microbiota from human fecal samples.</title>
        <authorList>
            <person name="Pamer E.G."/>
            <person name="Barat B."/>
            <person name="Waligurski E."/>
            <person name="Medina S."/>
            <person name="Paddock L."/>
            <person name="Mostad J."/>
        </authorList>
    </citation>
    <scope>NUCLEOTIDE SEQUENCE</scope>
    <source>
        <strain evidence="12">DFI.9.91</strain>
    </source>
</reference>
<dbReference type="Proteomes" id="UP001204562">
    <property type="component" value="Unassembled WGS sequence"/>
</dbReference>
<dbReference type="PROSITE" id="PS51194">
    <property type="entry name" value="HELICASE_CTER"/>
    <property type="match status" value="1"/>
</dbReference>
<evidence type="ECO:0000259" key="9">
    <source>
        <dbReference type="PROSITE" id="PS51194"/>
    </source>
</evidence>
<dbReference type="PANTHER" id="PTHR47959:SF1">
    <property type="entry name" value="ATP-DEPENDENT RNA HELICASE DBPA"/>
    <property type="match status" value="1"/>
</dbReference>
<keyword evidence="1 7" id="KW-0547">Nucleotide-binding</keyword>
<dbReference type="InterPro" id="IPR014001">
    <property type="entry name" value="Helicase_ATP-bd"/>
</dbReference>
<evidence type="ECO:0000256" key="3">
    <source>
        <dbReference type="ARBA" id="ARBA00022806"/>
    </source>
</evidence>
<evidence type="ECO:0000256" key="4">
    <source>
        <dbReference type="ARBA" id="ARBA00022840"/>
    </source>
</evidence>
<evidence type="ECO:0000256" key="5">
    <source>
        <dbReference type="ARBA" id="ARBA00038437"/>
    </source>
</evidence>
<dbReference type="GO" id="GO:0016787">
    <property type="term" value="F:hydrolase activity"/>
    <property type="evidence" value="ECO:0007669"/>
    <property type="project" value="UniProtKB-KW"/>
</dbReference>
<proteinExistence type="inferred from homology"/>
<comment type="similarity">
    <text evidence="5 7">Belongs to the DEAD box helicase family.</text>
</comment>
<dbReference type="Pfam" id="PF00270">
    <property type="entry name" value="DEAD"/>
    <property type="match status" value="1"/>
</dbReference>
<evidence type="ECO:0000259" key="10">
    <source>
        <dbReference type="PROSITE" id="PS51195"/>
    </source>
</evidence>
<dbReference type="InterPro" id="IPR014014">
    <property type="entry name" value="RNA_helicase_DEAD_Q_motif"/>
</dbReference>
<feature type="domain" description="DEAD-box RNA helicase Q" evidence="10">
    <location>
        <begin position="12"/>
        <end position="40"/>
    </location>
</feature>
<comment type="caution">
    <text evidence="12">The sequence shown here is derived from an EMBL/GenBank/DDBJ whole genome shotgun (WGS) entry which is preliminary data.</text>
</comment>
<dbReference type="GO" id="GO:0005829">
    <property type="term" value="C:cytosol"/>
    <property type="evidence" value="ECO:0007669"/>
    <property type="project" value="TreeGrafter"/>
</dbReference>
<keyword evidence="2 7" id="KW-0378">Hydrolase</keyword>
<dbReference type="RefSeq" id="WP_050617302.1">
    <property type="nucleotide sequence ID" value="NZ_JAKNJB010000009.1"/>
</dbReference>
<feature type="domain" description="Helicase C-terminal" evidence="9">
    <location>
        <begin position="238"/>
        <end position="386"/>
    </location>
</feature>
<dbReference type="InterPro" id="IPR011545">
    <property type="entry name" value="DEAD/DEAH_box_helicase_dom"/>
</dbReference>
<dbReference type="GO" id="GO:0005524">
    <property type="term" value="F:ATP binding"/>
    <property type="evidence" value="ECO:0007669"/>
    <property type="project" value="UniProtKB-KW"/>
</dbReference>
<dbReference type="AlphaFoldDB" id="A0AAW5JL98"/>
<reference evidence="11 13" key="1">
    <citation type="submission" date="2022-01" db="EMBL/GenBank/DDBJ databases">
        <title>Collection of gut derived symbiotic bacterial strains cultured from healthy donors.</title>
        <authorList>
            <person name="Lin H."/>
            <person name="Kohout C."/>
            <person name="Waligurski E."/>
            <person name="Pamer E.G."/>
        </authorList>
    </citation>
    <scope>NUCLEOTIDE SEQUENCE [LARGE SCALE GENOMIC DNA]</scope>
    <source>
        <strain evidence="11 13">DFI.3.7</strain>
    </source>
</reference>
<evidence type="ECO:0000313" key="11">
    <source>
        <dbReference type="EMBL" id="MCG4526811.1"/>
    </source>
</evidence>
<dbReference type="CDD" id="cd00268">
    <property type="entry name" value="DEADc"/>
    <property type="match status" value="1"/>
</dbReference>
<dbReference type="PROSITE" id="PS51192">
    <property type="entry name" value="HELICASE_ATP_BIND_1"/>
    <property type="match status" value="1"/>
</dbReference>
<keyword evidence="13" id="KW-1185">Reference proteome</keyword>
<protein>
    <submittedName>
        <fullName evidence="12">DEAD/DEAH box helicase</fullName>
    </submittedName>
</protein>
<dbReference type="SMART" id="SM00487">
    <property type="entry name" value="DEXDc"/>
    <property type="match status" value="1"/>
</dbReference>
<dbReference type="CDD" id="cd18787">
    <property type="entry name" value="SF2_C_DEAD"/>
    <property type="match status" value="1"/>
</dbReference>
<evidence type="ECO:0000313" key="14">
    <source>
        <dbReference type="Proteomes" id="UP001204562"/>
    </source>
</evidence>
<evidence type="ECO:0000256" key="1">
    <source>
        <dbReference type="ARBA" id="ARBA00022741"/>
    </source>
</evidence>
<evidence type="ECO:0000256" key="2">
    <source>
        <dbReference type="ARBA" id="ARBA00022801"/>
    </source>
</evidence>
<dbReference type="Proteomes" id="UP001200313">
    <property type="component" value="Unassembled WGS sequence"/>
</dbReference>
<dbReference type="PANTHER" id="PTHR47959">
    <property type="entry name" value="ATP-DEPENDENT RNA HELICASE RHLE-RELATED"/>
    <property type="match status" value="1"/>
</dbReference>
<dbReference type="GO" id="GO:0003724">
    <property type="term" value="F:RNA helicase activity"/>
    <property type="evidence" value="ECO:0007669"/>
    <property type="project" value="InterPro"/>
</dbReference>
<dbReference type="GO" id="GO:0003676">
    <property type="term" value="F:nucleic acid binding"/>
    <property type="evidence" value="ECO:0007669"/>
    <property type="project" value="InterPro"/>
</dbReference>
<dbReference type="InterPro" id="IPR000629">
    <property type="entry name" value="RNA-helicase_DEAD-box_CS"/>
</dbReference>
<dbReference type="InterPro" id="IPR044742">
    <property type="entry name" value="DEAD/DEAH_RhlB"/>
</dbReference>
<dbReference type="PROSITE" id="PS00039">
    <property type="entry name" value="DEAD_ATP_HELICASE"/>
    <property type="match status" value="1"/>
</dbReference>
<dbReference type="InterPro" id="IPR001650">
    <property type="entry name" value="Helicase_C-like"/>
</dbReference>
<sequence>MEINGEQVNEVVRYDQLELSPELMRAIEKKGYVQATPVQGGAIPYFMEWRDVIAKAPTGTGKTFAFGIPMVEHVDPASDAVQGLVLAPTRELAIQIMEELRDLCEFKEGVRAVVLYGGQPIEKQITQLKKKPQIVVATPGRLMDHMKRRTVRLDQVQTVVLDEADRMLDMGFIHDVTRILDQIKSRKNLGMFSATISREVMDISWVYQRDPVEIVVRADEQNKPDIQQYRIAVDRGEKVDITVKLLEAGSYERAIAFCNTKNMTDRLAGLMKMKGISAEAIHGDIQQRVREQTLNKFRRGELRVLVATDVAARGLDIDDVDVVFNYDVPDENEYYVHRIGRTGRAKRHGVAYTLVSTITEEMRMDDIQKTTKNEVARLKYEKGVLLEVEGK</sequence>
<evidence type="ECO:0000313" key="12">
    <source>
        <dbReference type="EMBL" id="MCQ4769336.1"/>
    </source>
</evidence>
<keyword evidence="4 7" id="KW-0067">ATP-binding</keyword>
<evidence type="ECO:0000256" key="7">
    <source>
        <dbReference type="RuleBase" id="RU000492"/>
    </source>
</evidence>
<dbReference type="EMBL" id="JAKNJB010000009">
    <property type="protein sequence ID" value="MCG4526811.1"/>
    <property type="molecule type" value="Genomic_DNA"/>
</dbReference>
<organism evidence="12 14">
    <name type="scientific">Intestinimonas massiliensis</name>
    <name type="common">ex Afouda et al. 2020</name>
    <dbReference type="NCBI Taxonomy" id="1673721"/>
    <lineage>
        <taxon>Bacteria</taxon>
        <taxon>Bacillati</taxon>
        <taxon>Bacillota</taxon>
        <taxon>Clostridia</taxon>
        <taxon>Eubacteriales</taxon>
        <taxon>Intestinimonas</taxon>
    </lineage>
</organism>
<gene>
    <name evidence="11" type="ORF">L0P79_06935</name>
    <name evidence="12" type="ORF">NE579_02500</name>
</gene>
<dbReference type="PROSITE" id="PS51195">
    <property type="entry name" value="Q_MOTIF"/>
    <property type="match status" value="1"/>
</dbReference>
<dbReference type="InterPro" id="IPR050079">
    <property type="entry name" value="DEAD_box_RNA_helicase"/>
</dbReference>
<keyword evidence="3 7" id="KW-0347">Helicase</keyword>
<name>A0AAW5JL98_9FIRM</name>
<feature type="short sequence motif" description="Q motif" evidence="6">
    <location>
        <begin position="12"/>
        <end position="40"/>
    </location>
</feature>
<dbReference type="Pfam" id="PF00271">
    <property type="entry name" value="Helicase_C"/>
    <property type="match status" value="1"/>
</dbReference>
<dbReference type="EMBL" id="JANFYS010000003">
    <property type="protein sequence ID" value="MCQ4769336.1"/>
    <property type="molecule type" value="Genomic_DNA"/>
</dbReference>